<evidence type="ECO:0000313" key="14">
    <source>
        <dbReference type="Proteomes" id="UP000029640"/>
    </source>
</evidence>
<dbReference type="EMBL" id="AUVB01000050">
    <property type="protein sequence ID" value="KGE03749.1"/>
    <property type="molecule type" value="Genomic_DNA"/>
</dbReference>
<dbReference type="InterPro" id="IPR003817">
    <property type="entry name" value="PS_Dcarbxylase"/>
</dbReference>
<dbReference type="PANTHER" id="PTHR10067:SF6">
    <property type="entry name" value="PHOSPHATIDYLSERINE DECARBOXYLASE PROENZYME, MITOCHONDRIAL"/>
    <property type="match status" value="1"/>
</dbReference>
<keyword evidence="9 12" id="KW-0456">Lyase</keyword>
<comment type="catalytic activity">
    <reaction evidence="12">
        <text>a 1,2-diacyl-sn-glycero-3-phospho-L-serine + H(+) = a 1,2-diacyl-sn-glycero-3-phosphoethanolamine + CO2</text>
        <dbReference type="Rhea" id="RHEA:20828"/>
        <dbReference type="ChEBI" id="CHEBI:15378"/>
        <dbReference type="ChEBI" id="CHEBI:16526"/>
        <dbReference type="ChEBI" id="CHEBI:57262"/>
        <dbReference type="ChEBI" id="CHEBI:64612"/>
        <dbReference type="EC" id="4.1.1.65"/>
    </reaction>
</comment>
<evidence type="ECO:0000256" key="5">
    <source>
        <dbReference type="ARBA" id="ARBA00023098"/>
    </source>
</evidence>
<dbReference type="EC" id="4.1.1.65" evidence="12"/>
<evidence type="ECO:0000256" key="9">
    <source>
        <dbReference type="ARBA" id="ARBA00023239"/>
    </source>
</evidence>
<dbReference type="AlphaFoldDB" id="A0A095WYQ0"/>
<keyword evidence="7 12" id="KW-0865">Zymogen</keyword>
<feature type="active site" description="Schiff-base intermediate with substrate; via pyruvic acid; for decarboxylase activity" evidence="12">
    <location>
        <position position="249"/>
    </location>
</feature>
<evidence type="ECO:0000313" key="13">
    <source>
        <dbReference type="EMBL" id="KGE03749.1"/>
    </source>
</evidence>
<keyword evidence="3 12" id="KW-0444">Lipid biosynthesis</keyword>
<dbReference type="HOGENOM" id="CLU_029061_4_1_6"/>
<comment type="caution">
    <text evidence="13">The sequence shown here is derived from an EMBL/GenBank/DDBJ whole genome shotgun (WGS) entry which is preliminary data.</text>
</comment>
<evidence type="ECO:0000256" key="7">
    <source>
        <dbReference type="ARBA" id="ARBA00023145"/>
    </source>
</evidence>
<dbReference type="eggNOG" id="COG0688">
    <property type="taxonomic scope" value="Bacteria"/>
</dbReference>
<evidence type="ECO:0000256" key="1">
    <source>
        <dbReference type="ARBA" id="ARBA00005189"/>
    </source>
</evidence>
<dbReference type="Proteomes" id="UP000029640">
    <property type="component" value="Unassembled WGS sequence"/>
</dbReference>
<keyword evidence="10 12" id="KW-1208">Phospholipid metabolism</keyword>
<feature type="active site" description="Charge relay system; for autoendoproteolytic cleavage activity" evidence="12">
    <location>
        <position position="249"/>
    </location>
</feature>
<keyword evidence="4 12" id="KW-0210">Decarboxylase</keyword>
<feature type="active site" description="Charge relay system; for autoendoproteolytic cleavage activity" evidence="12">
    <location>
        <position position="88"/>
    </location>
</feature>
<evidence type="ECO:0000256" key="6">
    <source>
        <dbReference type="ARBA" id="ARBA00023136"/>
    </source>
</evidence>
<dbReference type="STRING" id="1265313.HRUBRA_01686"/>
<dbReference type="NCBIfam" id="TIGR00163">
    <property type="entry name" value="PS_decarb"/>
    <property type="match status" value="1"/>
</dbReference>
<name>A0A095WYQ0_9GAMM</name>
<organism evidence="13 14">
    <name type="scientific">Pseudohaliea rubra DSM 19751</name>
    <dbReference type="NCBI Taxonomy" id="1265313"/>
    <lineage>
        <taxon>Bacteria</taxon>
        <taxon>Pseudomonadati</taxon>
        <taxon>Pseudomonadota</taxon>
        <taxon>Gammaproteobacteria</taxon>
        <taxon>Cellvibrionales</taxon>
        <taxon>Halieaceae</taxon>
        <taxon>Pseudohaliea</taxon>
    </lineage>
</organism>
<dbReference type="GO" id="GO:0006646">
    <property type="term" value="P:phosphatidylethanolamine biosynthetic process"/>
    <property type="evidence" value="ECO:0007669"/>
    <property type="project" value="UniProtKB-UniRule"/>
</dbReference>
<keyword evidence="11 12" id="KW-0670">Pyruvate</keyword>
<comment type="pathway">
    <text evidence="1">Lipid metabolism.</text>
</comment>
<keyword evidence="14" id="KW-1185">Reference proteome</keyword>
<feature type="chain" id="PRO_5023498765" description="Phosphatidylserine decarboxylase beta chain" evidence="12">
    <location>
        <begin position="1"/>
        <end position="248"/>
    </location>
</feature>
<dbReference type="Pfam" id="PF02666">
    <property type="entry name" value="PS_Dcarbxylase"/>
    <property type="match status" value="1"/>
</dbReference>
<accession>A0A095WYQ0</accession>
<comment type="subcellular location">
    <subcellularLocation>
        <location evidence="12">Cell membrane</location>
        <topology evidence="12">Peripheral membrane protein</topology>
    </subcellularLocation>
</comment>
<evidence type="ECO:0000256" key="10">
    <source>
        <dbReference type="ARBA" id="ARBA00023264"/>
    </source>
</evidence>
<gene>
    <name evidence="12" type="primary">psd</name>
    <name evidence="13" type="ORF">HRUBRA_01686</name>
</gene>
<keyword evidence="8 12" id="KW-0594">Phospholipid biosynthesis</keyword>
<dbReference type="GO" id="GO:0005886">
    <property type="term" value="C:plasma membrane"/>
    <property type="evidence" value="ECO:0007669"/>
    <property type="project" value="UniProtKB-SubCell"/>
</dbReference>
<proteinExistence type="inferred from homology"/>
<evidence type="ECO:0000256" key="11">
    <source>
        <dbReference type="ARBA" id="ARBA00023317"/>
    </source>
</evidence>
<evidence type="ECO:0000256" key="12">
    <source>
        <dbReference type="HAMAP-Rule" id="MF_00662"/>
    </source>
</evidence>
<comment type="cofactor">
    <cofactor evidence="12">
        <name>pyruvate</name>
        <dbReference type="ChEBI" id="CHEBI:15361"/>
    </cofactor>
    <text evidence="12">Binds 1 pyruvoyl group covalently per subunit.</text>
</comment>
<dbReference type="GO" id="GO:0004609">
    <property type="term" value="F:phosphatidylserine decarboxylase activity"/>
    <property type="evidence" value="ECO:0007669"/>
    <property type="project" value="UniProtKB-UniRule"/>
</dbReference>
<feature type="modified residue" description="Pyruvic acid (Ser); by autocatalysis" evidence="12">
    <location>
        <position position="249"/>
    </location>
</feature>
<sequence length="282" mass="30633">MNAPFLWLQHSVPQHALSRLTGWLAELERPRWLKHAVIRAFVRHYGVDLDEAARPFPEAYASFNDFFTRALAPGVRPLADAALVSPVDGAVSQSGAIDGDHIFQAKGRGFSLPALLGGDQERAARYRGGSFATLYLSPRDYHRVHMPCDGRLQAMRYVPGRLFSVNAATAAGVDGLFARNERLVCHFEGPIGPFALVLVGAMIVAGIETPWAGRVAPAPRRNTLTDYTAPPAPVNLARGEEMGRFYLGSTVILLFPPETIGWDSACAPGARVRLGMALGHRP</sequence>
<keyword evidence="5 12" id="KW-0443">Lipid metabolism</keyword>
<comment type="subunit">
    <text evidence="12">Heterodimer of a large membrane-associated beta subunit and a small pyruvoyl-containing alpha subunit.</text>
</comment>
<dbReference type="OrthoDB" id="9802030at2"/>
<protein>
    <recommendedName>
        <fullName evidence="12">Phosphatidylserine decarboxylase proenzyme</fullName>
        <ecNumber evidence="12">4.1.1.65</ecNumber>
    </recommendedName>
    <component>
        <recommendedName>
            <fullName evidence="12">Phosphatidylserine decarboxylase alpha chain</fullName>
        </recommendedName>
    </component>
    <component>
        <recommendedName>
            <fullName evidence="12">Phosphatidylserine decarboxylase beta chain</fullName>
        </recommendedName>
    </component>
</protein>
<dbReference type="UniPathway" id="UPA00558">
    <property type="reaction ID" value="UER00616"/>
</dbReference>
<dbReference type="HAMAP" id="MF_00662">
    <property type="entry name" value="PS_decarb_PSD_B_type1"/>
    <property type="match status" value="1"/>
</dbReference>
<dbReference type="PANTHER" id="PTHR10067">
    <property type="entry name" value="PHOSPHATIDYLSERINE DECARBOXYLASE"/>
    <property type="match status" value="1"/>
</dbReference>
<evidence type="ECO:0000256" key="4">
    <source>
        <dbReference type="ARBA" id="ARBA00022793"/>
    </source>
</evidence>
<reference evidence="13 14" key="1">
    <citation type="journal article" date="2014" name="Genome Announc.">
        <title>Genome Sequence of Gammaproteobacterial Pseudohaliea rubra Type Strain DSM 19751, Isolated from Coastal Seawater of the Mediterranean Sea.</title>
        <authorList>
            <person name="Spring S."/>
            <person name="Fiebig A."/>
            <person name="Riedel T."/>
            <person name="Goker M."/>
            <person name="Klenk H.P."/>
        </authorList>
    </citation>
    <scope>NUCLEOTIDE SEQUENCE [LARGE SCALE GENOMIC DNA]</scope>
    <source>
        <strain evidence="13 14">DSM 19751</strain>
    </source>
</reference>
<feature type="site" description="Cleavage (non-hydrolytic); by autocatalysis" evidence="12">
    <location>
        <begin position="248"/>
        <end position="249"/>
    </location>
</feature>
<feature type="active site" description="Charge relay system; for autoendoproteolytic cleavage activity" evidence="12">
    <location>
        <position position="145"/>
    </location>
</feature>
<keyword evidence="2 12" id="KW-1003">Cell membrane</keyword>
<evidence type="ECO:0000256" key="2">
    <source>
        <dbReference type="ARBA" id="ARBA00022475"/>
    </source>
</evidence>
<dbReference type="RefSeq" id="WP_035517112.1">
    <property type="nucleotide sequence ID" value="NZ_KN234774.1"/>
</dbReference>
<dbReference type="InterPro" id="IPR033178">
    <property type="entry name" value="PSD_type1_pro"/>
</dbReference>
<keyword evidence="6 12" id="KW-0472">Membrane</keyword>
<evidence type="ECO:0000256" key="8">
    <source>
        <dbReference type="ARBA" id="ARBA00023209"/>
    </source>
</evidence>
<evidence type="ECO:0000256" key="3">
    <source>
        <dbReference type="ARBA" id="ARBA00022516"/>
    </source>
</evidence>
<dbReference type="PATRIC" id="fig|1265313.6.peg.1667"/>
<feature type="chain" id="PRO_5023498766" description="Phosphatidylserine decarboxylase alpha chain" evidence="12">
    <location>
        <begin position="249"/>
        <end position="282"/>
    </location>
</feature>
<comment type="PTM">
    <text evidence="12">Is synthesized initially as an inactive proenzyme. Formation of the active enzyme involves a self-maturation process in which the active site pyruvoyl group is generated from an internal serine residue via an autocatalytic post-translational modification. Two non-identical subunits are generated from the proenzyme in this reaction, and the pyruvate is formed at the N-terminus of the alpha chain, which is derived from the carboxyl end of the proenzyme. The autoendoproteolytic cleavage occurs by a canonical serine protease mechanism, in which the side chain hydroxyl group of the serine supplies its oxygen atom to form the C-terminus of the beta chain, while the remainder of the serine residue undergoes an oxidative deamination to produce ammonia and the pyruvoyl prosthetic group on the alpha chain. During this reaction, the Ser that is part of the protease active site of the proenzyme becomes the pyruvoyl prosthetic group, which constitutes an essential element of the active site of the mature decarboxylase.</text>
</comment>
<comment type="similarity">
    <text evidence="12">Belongs to the phosphatidylserine decarboxylase family. PSD-B subfamily. Prokaryotic type I sub-subfamily.</text>
</comment>
<comment type="pathway">
    <text evidence="12">Phospholipid metabolism; phosphatidylethanolamine biosynthesis; phosphatidylethanolamine from CDP-diacylglycerol: step 2/2.</text>
</comment>
<comment type="function">
    <text evidence="12">Catalyzes the formation of phosphatidylethanolamine (PtdEtn) from phosphatidylserine (PtdSer).</text>
</comment>
<dbReference type="InterPro" id="IPR033177">
    <property type="entry name" value="PSD-B"/>
</dbReference>